<dbReference type="InterPro" id="IPR012337">
    <property type="entry name" value="RNaseH-like_sf"/>
</dbReference>
<dbReference type="PANTHER" id="PTHR10133:SF62">
    <property type="entry name" value="DNA POLYMERASE THETA"/>
    <property type="match status" value="1"/>
</dbReference>
<evidence type="ECO:0000313" key="5">
    <source>
        <dbReference type="Proteomes" id="UP000440224"/>
    </source>
</evidence>
<comment type="caution">
    <text evidence="4">The sequence shown here is derived from an EMBL/GenBank/DDBJ whole genome shotgun (WGS) entry which is preliminary data.</text>
</comment>
<dbReference type="InterPro" id="IPR043502">
    <property type="entry name" value="DNA/RNA_pol_sf"/>
</dbReference>
<dbReference type="Proteomes" id="UP000440224">
    <property type="component" value="Unassembled WGS sequence"/>
</dbReference>
<comment type="similarity">
    <text evidence="1">Belongs to the DNA polymerase type-A family.</text>
</comment>
<dbReference type="InterPro" id="IPR002298">
    <property type="entry name" value="DNA_polymerase_A"/>
</dbReference>
<evidence type="ECO:0000313" key="4">
    <source>
        <dbReference type="EMBL" id="MRG94634.1"/>
    </source>
</evidence>
<evidence type="ECO:0000259" key="3">
    <source>
        <dbReference type="SMART" id="SM00482"/>
    </source>
</evidence>
<evidence type="ECO:0000256" key="1">
    <source>
        <dbReference type="ARBA" id="ARBA00007705"/>
    </source>
</evidence>
<dbReference type="Gene3D" id="1.10.150.20">
    <property type="entry name" value="5' to 3' exonuclease, C-terminal subdomain"/>
    <property type="match status" value="1"/>
</dbReference>
<dbReference type="Pfam" id="PF00476">
    <property type="entry name" value="DNA_pol_A"/>
    <property type="match status" value="1"/>
</dbReference>
<dbReference type="GO" id="GO:0003677">
    <property type="term" value="F:DNA binding"/>
    <property type="evidence" value="ECO:0007669"/>
    <property type="project" value="InterPro"/>
</dbReference>
<dbReference type="Gene3D" id="3.30.420.10">
    <property type="entry name" value="Ribonuclease H-like superfamily/Ribonuclease H"/>
    <property type="match status" value="1"/>
</dbReference>
<sequence length="1158" mass="125862">MSQEEQVLSFELSEEIPMPAEGNGATEPSSGKGSKKGKGPSIATQLVELAKDVELFHTPDGRAFATIEEKGHKENWPVRSKQFSRWLVRRYFHHTASAPNTQALQEALSLLEARAQFEGDEEPVHVRVAAKNGAGYLDLGDRDWRAVEITSSGWQIVANPPVKFRRPRGMQPLPVPVPGGNVTELRPYVNVGSDEAFYLLVSWLVGAMKPRGPYVILALQGEQASAKSTTARVLRRLVDPSTAPLRRAPHDERDLMIAAQNGWVMSFDNLSGLPVWLSDAICCIATGGGLSTRELFTDDDEILFSASRPVILNGIDAIAVRADLADRSMVSTLPPIPEDRRQDEATFWTSFEQASPRILGALLDGVSTALRNIGSVTLPFKPRMADFALWATAAEPAFGWPRGTFIKAYSGNRAQAVDQSLEGDVVAMAVRELLARQPDGIWEGSATELHTMLREFVPVHVLHTRDWPQAANTLTNRLRRAAPALRAVGITYEDLPRSGKVGVRRLRLIRTAPQGIVSIVGVAGTAASGAVTAAHQADGPMSTTGDVDGLERQPWMPLHEADHDDDLAKADGADDADGLRAAGFGGTSPAVLIHRDTSTLSALAAAITGAGKVGLAVLTTGPDAPLEMTRVVGIALPNGDVHVIDVRSTDGLGAVADALREVLIVGHDLKPTLARLASDFEVETRAHFDTMIARKLLDGGLHLEDERFFTLASTCEAAGVPRLVGDPVAASEPAFDARFGELVRDVKPLLALEEAMREALEADELEKVAALENPLLPVISGMELVGVPVDLDRWEQVVAAWTGEAQRLRTHLALVLGVQNVDNGAEVLLALRRHGIPVERTKSEDLAPYMHIEPVAQLVRYRHINGFVVGAGRGVLRSLGQFMDGRVVPALDQLGASSGRFSCRTPNLLGLPREPEVRRCIRATPGNKIVVSDYAAIELRVLADRIGEKKLIDVFHAGSDPHRLTASLLMGVHEAAVTPEQRRRAKAVNFGFTFGMGAESFVAYARKNYDIELSISEAAEFKELFLAAYPGIAEWQRRMQEEMPFIVRTGSGRLRYFPDQDDEYGGRLSHGIQGTAADGMKKALVLLHNHPRFRELRGSILLVIHDELLVEAPEEHAEEVREIVVACMVEGMSTFVKAVPIVVESEVRDTWAKEAGRG</sequence>
<accession>A0A6N7PX19</accession>
<dbReference type="PRINTS" id="PR00868">
    <property type="entry name" value="DNAPOLI"/>
</dbReference>
<keyword evidence="5" id="KW-1185">Reference proteome</keyword>
<reference evidence="4 5" key="1">
    <citation type="submission" date="2019-10" db="EMBL/GenBank/DDBJ databases">
        <title>A soil myxobacterium in the family Polyangiaceae.</title>
        <authorList>
            <person name="Li Y."/>
            <person name="Wang J."/>
        </authorList>
    </citation>
    <scope>NUCLEOTIDE SEQUENCE [LARGE SCALE GENOMIC DNA]</scope>
    <source>
        <strain evidence="4 5">DSM 14734</strain>
    </source>
</reference>
<dbReference type="GO" id="GO:0006261">
    <property type="term" value="P:DNA-templated DNA replication"/>
    <property type="evidence" value="ECO:0007669"/>
    <property type="project" value="InterPro"/>
</dbReference>
<dbReference type="SUPFAM" id="SSF56672">
    <property type="entry name" value="DNA/RNA polymerases"/>
    <property type="match status" value="1"/>
</dbReference>
<dbReference type="RefSeq" id="WP_153821464.1">
    <property type="nucleotide sequence ID" value="NZ_WJIE01000006.1"/>
</dbReference>
<dbReference type="Gene3D" id="3.30.70.370">
    <property type="match status" value="1"/>
</dbReference>
<proteinExistence type="inferred from homology"/>
<feature type="region of interest" description="Disordered" evidence="2">
    <location>
        <begin position="1"/>
        <end position="40"/>
    </location>
</feature>
<dbReference type="AlphaFoldDB" id="A0A6N7PX19"/>
<dbReference type="SUPFAM" id="SSF53098">
    <property type="entry name" value="Ribonuclease H-like"/>
    <property type="match status" value="1"/>
</dbReference>
<gene>
    <name evidence="4" type="ORF">GF068_22330</name>
</gene>
<dbReference type="OrthoDB" id="784829at2"/>
<dbReference type="SMART" id="SM00482">
    <property type="entry name" value="POLAc"/>
    <property type="match status" value="1"/>
</dbReference>
<name>A0A6N7PX19_9BACT</name>
<organism evidence="4 5">
    <name type="scientific">Polyangium spumosum</name>
    <dbReference type="NCBI Taxonomy" id="889282"/>
    <lineage>
        <taxon>Bacteria</taxon>
        <taxon>Pseudomonadati</taxon>
        <taxon>Myxococcota</taxon>
        <taxon>Polyangia</taxon>
        <taxon>Polyangiales</taxon>
        <taxon>Polyangiaceae</taxon>
        <taxon>Polyangium</taxon>
    </lineage>
</organism>
<dbReference type="GO" id="GO:0006302">
    <property type="term" value="P:double-strand break repair"/>
    <property type="evidence" value="ECO:0007669"/>
    <property type="project" value="TreeGrafter"/>
</dbReference>
<dbReference type="InterPro" id="IPR001098">
    <property type="entry name" value="DNA-dir_DNA_pol_A_palm_dom"/>
</dbReference>
<evidence type="ECO:0000256" key="2">
    <source>
        <dbReference type="SAM" id="MobiDB-lite"/>
    </source>
</evidence>
<dbReference type="PANTHER" id="PTHR10133">
    <property type="entry name" value="DNA POLYMERASE I"/>
    <property type="match status" value="1"/>
</dbReference>
<dbReference type="InterPro" id="IPR036397">
    <property type="entry name" value="RNaseH_sf"/>
</dbReference>
<dbReference type="EMBL" id="WJIE01000006">
    <property type="protein sequence ID" value="MRG94634.1"/>
    <property type="molecule type" value="Genomic_DNA"/>
</dbReference>
<dbReference type="GO" id="GO:0003887">
    <property type="term" value="F:DNA-directed DNA polymerase activity"/>
    <property type="evidence" value="ECO:0007669"/>
    <property type="project" value="InterPro"/>
</dbReference>
<protein>
    <recommendedName>
        <fullName evidence="3">DNA-directed DNA polymerase family A palm domain-containing protein</fullName>
    </recommendedName>
</protein>
<feature type="domain" description="DNA-directed DNA polymerase family A palm" evidence="3">
    <location>
        <begin position="914"/>
        <end position="1116"/>
    </location>
</feature>